<organism evidence="1 2">
    <name type="scientific">Mycobacterium paragordonae</name>
    <dbReference type="NCBI Taxonomy" id="1389713"/>
    <lineage>
        <taxon>Bacteria</taxon>
        <taxon>Bacillati</taxon>
        <taxon>Actinomycetota</taxon>
        <taxon>Actinomycetes</taxon>
        <taxon>Mycobacteriales</taxon>
        <taxon>Mycobacteriaceae</taxon>
        <taxon>Mycobacterium</taxon>
    </lineage>
</organism>
<evidence type="ECO:0000313" key="2">
    <source>
        <dbReference type="Proteomes" id="UP001229081"/>
    </source>
</evidence>
<dbReference type="Proteomes" id="UP001229081">
    <property type="component" value="Unassembled WGS sequence"/>
</dbReference>
<reference evidence="1" key="1">
    <citation type="submission" date="2023-06" db="EMBL/GenBank/DDBJ databases">
        <title>Identification of two novel mycobacterium reveal diversities and complexities of Mycobacterium gordonae clade.</title>
        <authorList>
            <person name="Matsumoto Y."/>
            <person name="Nakamura S."/>
            <person name="Motooka D."/>
            <person name="Fukushima K."/>
        </authorList>
    </citation>
    <scope>NUCLEOTIDE SEQUENCE</scope>
    <source>
        <strain evidence="1">TY812</strain>
    </source>
</reference>
<name>A0AAJ1S9L8_9MYCO</name>
<gene>
    <name evidence="1" type="ORF">QXL92_27105</name>
</gene>
<sequence length="57" mass="6167">MRAYCRPAALTSWMLDPAQINSALGATSMKVWFEAKGMWGPSAIDIAKQIAAKVAKL</sequence>
<evidence type="ECO:0000313" key="1">
    <source>
        <dbReference type="EMBL" id="MDP7738404.1"/>
    </source>
</evidence>
<comment type="caution">
    <text evidence="1">The sequence shown here is derived from an EMBL/GenBank/DDBJ whole genome shotgun (WGS) entry which is preliminary data.</text>
</comment>
<accession>A0AAJ1S9L8</accession>
<protein>
    <submittedName>
        <fullName evidence="1">Uncharacterized protein</fullName>
    </submittedName>
</protein>
<proteinExistence type="predicted"/>
<dbReference type="EMBL" id="JAUFSA010000001">
    <property type="protein sequence ID" value="MDP7738404.1"/>
    <property type="molecule type" value="Genomic_DNA"/>
</dbReference>
<dbReference type="AlphaFoldDB" id="A0AAJ1S9L8"/>
<dbReference type="RefSeq" id="WP_306255575.1">
    <property type="nucleotide sequence ID" value="NZ_JAUFSA010000001.1"/>
</dbReference>